<keyword evidence="7" id="KW-0378">Hydrolase</keyword>
<keyword evidence="12" id="KW-1185">Reference proteome</keyword>
<evidence type="ECO:0000256" key="1">
    <source>
        <dbReference type="ARBA" id="ARBA00000721"/>
    </source>
</evidence>
<evidence type="ECO:0000256" key="5">
    <source>
        <dbReference type="ARBA" id="ARBA00012917"/>
    </source>
</evidence>
<dbReference type="PANTHER" id="PTHR42776:SF4">
    <property type="entry name" value="ACYLAMINO-ACID-RELEASING ENZYME"/>
    <property type="match status" value="1"/>
</dbReference>
<evidence type="ECO:0000256" key="2">
    <source>
        <dbReference type="ARBA" id="ARBA00004496"/>
    </source>
</evidence>
<dbReference type="GO" id="GO:0006508">
    <property type="term" value="P:proteolysis"/>
    <property type="evidence" value="ECO:0007669"/>
    <property type="project" value="InterPro"/>
</dbReference>
<gene>
    <name evidence="11" type="ORF">H0H81_002061</name>
</gene>
<feature type="domain" description="Acylamino-acid-releasing enzyme N-terminal" evidence="10">
    <location>
        <begin position="13"/>
        <end position="156"/>
    </location>
</feature>
<evidence type="ECO:0000256" key="6">
    <source>
        <dbReference type="ARBA" id="ARBA00022490"/>
    </source>
</evidence>
<evidence type="ECO:0000256" key="7">
    <source>
        <dbReference type="ARBA" id="ARBA00022801"/>
    </source>
</evidence>
<dbReference type="InterPro" id="IPR001375">
    <property type="entry name" value="Peptidase_S9_cat"/>
</dbReference>
<sequence length="465" mass="50489">MSCRSPLTLSHNDKHTLIWLSHPSGGPHAATSLLYSLDITSSPDLKQITTPLVDAVFKPVKDAFPGLYPDYNFVPYPILRFSPSTGPHLITHSVWGSRTTVLLISMTGTVKDLTPEDGNLYSWKVLATDDYSRIVCIRSTPTSPNELVLGQLTESGEVVWRVLHKPTLHPRLEVELSTLRASVIAIPDRYPTETIVIHSIVPPENVQNIRPCITSPHGGPHITTTTAFTPAILALALERYTISLPNYTGSLGFGESAVLALIGNCGSLDVEDCIATTRHLIKLGISIEGPGKQFVLGGSHGGFLSGHLIGQYPEMFSAAIIRNPVISAGAMSMTDIPDWYFAEFGQAYPIASSRSAAEKPQEGAVAFPPITSPKIFERVHRASPIAHVDAVRASVLLLIGAADLRVAPTLGIEYYHALKQRARQGTRIELLIFDGDNHPLDGVETARVVAEAARDFLKWAETHVN</sequence>
<evidence type="ECO:0000256" key="3">
    <source>
        <dbReference type="ARBA" id="ARBA00010040"/>
    </source>
</evidence>
<protein>
    <recommendedName>
        <fullName evidence="5">acylaminoacyl-peptidase</fullName>
        <ecNumber evidence="5">3.4.19.1</ecNumber>
    </recommendedName>
    <alternativeName>
        <fullName evidence="8">Dipeptidyl-peptidase V</fullName>
    </alternativeName>
</protein>
<dbReference type="Proteomes" id="UP000717328">
    <property type="component" value="Unassembled WGS sequence"/>
</dbReference>
<dbReference type="InterPro" id="IPR029058">
    <property type="entry name" value="AB_hydrolase_fold"/>
</dbReference>
<reference evidence="11" key="2">
    <citation type="submission" date="2021-10" db="EMBL/GenBank/DDBJ databases">
        <title>Phylogenomics reveals ancestral predisposition of the termite-cultivated fungus Termitomyces towards a domesticated lifestyle.</title>
        <authorList>
            <person name="Auxier B."/>
            <person name="Grum-Grzhimaylo A."/>
            <person name="Cardenas M.E."/>
            <person name="Lodge J.D."/>
            <person name="Laessoe T."/>
            <person name="Pedersen O."/>
            <person name="Smith M.E."/>
            <person name="Kuyper T.W."/>
            <person name="Franco-Molano E.A."/>
            <person name="Baroni T.J."/>
            <person name="Aanen D.K."/>
        </authorList>
    </citation>
    <scope>NUCLEOTIDE SEQUENCE</scope>
    <source>
        <strain evidence="11">D49</strain>
    </source>
</reference>
<keyword evidence="6" id="KW-0963">Cytoplasm</keyword>
<name>A0A9P7GPN6_9AGAR</name>
<reference evidence="11" key="1">
    <citation type="submission" date="2021-02" db="EMBL/GenBank/DDBJ databases">
        <authorList>
            <person name="Nieuwenhuis M."/>
            <person name="Van De Peppel L.J.J."/>
        </authorList>
    </citation>
    <scope>NUCLEOTIDE SEQUENCE</scope>
    <source>
        <strain evidence="11">D49</strain>
    </source>
</reference>
<evidence type="ECO:0000259" key="9">
    <source>
        <dbReference type="Pfam" id="PF00326"/>
    </source>
</evidence>
<comment type="caution">
    <text evidence="11">The sequence shown here is derived from an EMBL/GenBank/DDBJ whole genome shotgun (WGS) entry which is preliminary data.</text>
</comment>
<dbReference type="EMBL" id="JABCKI010000071">
    <property type="protein sequence ID" value="KAG5653150.1"/>
    <property type="molecule type" value="Genomic_DNA"/>
</dbReference>
<comment type="subunit">
    <text evidence="4">Homotetramer.</text>
</comment>
<dbReference type="Pfam" id="PF19283">
    <property type="entry name" value="APEH_N"/>
    <property type="match status" value="1"/>
</dbReference>
<evidence type="ECO:0000313" key="11">
    <source>
        <dbReference type="EMBL" id="KAG5653150.1"/>
    </source>
</evidence>
<dbReference type="Gene3D" id="3.40.50.1820">
    <property type="entry name" value="alpha/beta hydrolase"/>
    <property type="match status" value="1"/>
</dbReference>
<evidence type="ECO:0000259" key="10">
    <source>
        <dbReference type="Pfam" id="PF19283"/>
    </source>
</evidence>
<dbReference type="AlphaFoldDB" id="A0A9P7GPN6"/>
<organism evidence="11 12">
    <name type="scientific">Sphagnurus paluster</name>
    <dbReference type="NCBI Taxonomy" id="117069"/>
    <lineage>
        <taxon>Eukaryota</taxon>
        <taxon>Fungi</taxon>
        <taxon>Dikarya</taxon>
        <taxon>Basidiomycota</taxon>
        <taxon>Agaricomycotina</taxon>
        <taxon>Agaricomycetes</taxon>
        <taxon>Agaricomycetidae</taxon>
        <taxon>Agaricales</taxon>
        <taxon>Tricholomatineae</taxon>
        <taxon>Lyophyllaceae</taxon>
        <taxon>Sphagnurus</taxon>
    </lineage>
</organism>
<feature type="domain" description="Peptidase S9 prolyl oligopeptidase catalytic" evidence="9">
    <location>
        <begin position="238"/>
        <end position="339"/>
    </location>
</feature>
<dbReference type="PANTHER" id="PTHR42776">
    <property type="entry name" value="SERINE PEPTIDASE S9 FAMILY MEMBER"/>
    <property type="match status" value="1"/>
</dbReference>
<comment type="subcellular location">
    <subcellularLocation>
        <location evidence="2">Cytoplasm</location>
    </subcellularLocation>
</comment>
<proteinExistence type="inferred from homology"/>
<dbReference type="OrthoDB" id="43744at2759"/>
<feature type="domain" description="Peptidase S9 prolyl oligopeptidase catalytic" evidence="9">
    <location>
        <begin position="378"/>
        <end position="464"/>
    </location>
</feature>
<evidence type="ECO:0000256" key="8">
    <source>
        <dbReference type="ARBA" id="ARBA00032829"/>
    </source>
</evidence>
<dbReference type="Pfam" id="PF00326">
    <property type="entry name" value="Peptidase_S9"/>
    <property type="match status" value="2"/>
</dbReference>
<comment type="catalytic activity">
    <reaction evidence="1">
        <text>Cleavage of an N-acetyl or N-formyl amino acid from the N-terminus of a polypeptide.</text>
        <dbReference type="EC" id="3.4.19.1"/>
    </reaction>
</comment>
<evidence type="ECO:0000313" key="12">
    <source>
        <dbReference type="Proteomes" id="UP000717328"/>
    </source>
</evidence>
<dbReference type="GO" id="GO:0004252">
    <property type="term" value="F:serine-type endopeptidase activity"/>
    <property type="evidence" value="ECO:0007669"/>
    <property type="project" value="TreeGrafter"/>
</dbReference>
<dbReference type="InterPro" id="IPR045550">
    <property type="entry name" value="AARE_N"/>
</dbReference>
<accession>A0A9P7GPN6</accession>
<dbReference type="EC" id="3.4.19.1" evidence="5"/>
<comment type="similarity">
    <text evidence="3">Belongs to the peptidase S9C family.</text>
</comment>
<dbReference type="SUPFAM" id="SSF53474">
    <property type="entry name" value="alpha/beta-Hydrolases"/>
    <property type="match status" value="1"/>
</dbReference>
<evidence type="ECO:0000256" key="4">
    <source>
        <dbReference type="ARBA" id="ARBA00011881"/>
    </source>
</evidence>